<dbReference type="EMBL" id="JYDU01000022">
    <property type="protein sequence ID" value="KRX98402.1"/>
    <property type="molecule type" value="Genomic_DNA"/>
</dbReference>
<keyword evidence="4" id="KW-1185">Reference proteome</keyword>
<protein>
    <submittedName>
        <fullName evidence="2">Uncharacterized protein</fullName>
    </submittedName>
</protein>
<dbReference type="Proteomes" id="UP000054995">
    <property type="component" value="Unassembled WGS sequence"/>
</dbReference>
<dbReference type="EMBL" id="JYDT01000007">
    <property type="protein sequence ID" value="KRY92362.1"/>
    <property type="molecule type" value="Genomic_DNA"/>
</dbReference>
<sequence>MSDLLVMINSKDASSACPHLKFQDFSSSVKLQKLQKSLLCNTVTVVPCTSEKGHAILGEVLCKLLRHL</sequence>
<evidence type="ECO:0000313" key="2">
    <source>
        <dbReference type="EMBL" id="KRY92362.1"/>
    </source>
</evidence>
<evidence type="ECO:0000313" key="1">
    <source>
        <dbReference type="EMBL" id="KRX98402.1"/>
    </source>
</evidence>
<reference evidence="3 4" key="1">
    <citation type="submission" date="2015-01" db="EMBL/GenBank/DDBJ databases">
        <title>Evolution of Trichinella species and genotypes.</title>
        <authorList>
            <person name="Korhonen P.K."/>
            <person name="Edoardo P."/>
            <person name="Giuseppe L.R."/>
            <person name="Gasser R.B."/>
        </authorList>
    </citation>
    <scope>NUCLEOTIDE SEQUENCE [LARGE SCALE GENOMIC DNA]</scope>
    <source>
        <strain evidence="1">ISS141</strain>
        <strain evidence="2">ISS470</strain>
    </source>
</reference>
<dbReference type="AlphaFoldDB" id="A0A0V1G223"/>
<accession>A0A0V1G223</accession>
<proteinExistence type="predicted"/>
<evidence type="ECO:0000313" key="4">
    <source>
        <dbReference type="Proteomes" id="UP000054995"/>
    </source>
</evidence>
<comment type="caution">
    <text evidence="2">The sequence shown here is derived from an EMBL/GenBank/DDBJ whole genome shotgun (WGS) entry which is preliminary data.</text>
</comment>
<name>A0A0V1G223_TRIPS</name>
<evidence type="ECO:0000313" key="3">
    <source>
        <dbReference type="Proteomes" id="UP000054815"/>
    </source>
</evidence>
<dbReference type="Proteomes" id="UP000054815">
    <property type="component" value="Unassembled WGS sequence"/>
</dbReference>
<organism evidence="2 4">
    <name type="scientific">Trichinella pseudospiralis</name>
    <name type="common">Parasitic roundworm</name>
    <dbReference type="NCBI Taxonomy" id="6337"/>
    <lineage>
        <taxon>Eukaryota</taxon>
        <taxon>Metazoa</taxon>
        <taxon>Ecdysozoa</taxon>
        <taxon>Nematoda</taxon>
        <taxon>Enoplea</taxon>
        <taxon>Dorylaimia</taxon>
        <taxon>Trichinellida</taxon>
        <taxon>Trichinellidae</taxon>
        <taxon>Trichinella</taxon>
    </lineage>
</organism>
<gene>
    <name evidence="2" type="ORF">T4D_9052</name>
    <name evidence="1" type="ORF">T4E_10690</name>
</gene>